<sequence length="104" mass="11796">MAFMISKNQPSSPEKMISFSHNDGSTEPLQGAVTTQLFLKSSAQSLDKEVVLRRLRHHKTINRVKNAFQAMLAPQPPDAEELYEEKWLHHGDTFTLSLTGTRVF</sequence>
<protein>
    <submittedName>
        <fullName evidence="2">Uncharacterized protein</fullName>
    </submittedName>
</protein>
<dbReference type="PANTHER" id="PTHR35324">
    <property type="entry name" value="BNAA08G03750D PROTEIN"/>
    <property type="match status" value="1"/>
</dbReference>
<feature type="region of interest" description="Disordered" evidence="1">
    <location>
        <begin position="1"/>
        <end position="24"/>
    </location>
</feature>
<dbReference type="AlphaFoldDB" id="A0AAW2P3H9"/>
<evidence type="ECO:0000313" key="2">
    <source>
        <dbReference type="EMBL" id="KAL0350600.1"/>
    </source>
</evidence>
<evidence type="ECO:0000256" key="1">
    <source>
        <dbReference type="SAM" id="MobiDB-lite"/>
    </source>
</evidence>
<organism evidence="2">
    <name type="scientific">Sesamum radiatum</name>
    <name type="common">Black benniseed</name>
    <dbReference type="NCBI Taxonomy" id="300843"/>
    <lineage>
        <taxon>Eukaryota</taxon>
        <taxon>Viridiplantae</taxon>
        <taxon>Streptophyta</taxon>
        <taxon>Embryophyta</taxon>
        <taxon>Tracheophyta</taxon>
        <taxon>Spermatophyta</taxon>
        <taxon>Magnoliopsida</taxon>
        <taxon>eudicotyledons</taxon>
        <taxon>Gunneridae</taxon>
        <taxon>Pentapetalae</taxon>
        <taxon>asterids</taxon>
        <taxon>lamiids</taxon>
        <taxon>Lamiales</taxon>
        <taxon>Pedaliaceae</taxon>
        <taxon>Sesamum</taxon>
    </lineage>
</organism>
<accession>A0AAW2P3H9</accession>
<proteinExistence type="predicted"/>
<comment type="caution">
    <text evidence="2">The sequence shown here is derived from an EMBL/GenBank/DDBJ whole genome shotgun (WGS) entry which is preliminary data.</text>
</comment>
<dbReference type="EMBL" id="JACGWJ010000018">
    <property type="protein sequence ID" value="KAL0350600.1"/>
    <property type="molecule type" value="Genomic_DNA"/>
</dbReference>
<dbReference type="PANTHER" id="PTHR35324:SF4">
    <property type="entry name" value="EXPRESSED PROTEIN"/>
    <property type="match status" value="1"/>
</dbReference>
<reference evidence="2" key="2">
    <citation type="journal article" date="2024" name="Plant">
        <title>Genomic evolution and insights into agronomic trait innovations of Sesamum species.</title>
        <authorList>
            <person name="Miao H."/>
            <person name="Wang L."/>
            <person name="Qu L."/>
            <person name="Liu H."/>
            <person name="Sun Y."/>
            <person name="Le M."/>
            <person name="Wang Q."/>
            <person name="Wei S."/>
            <person name="Zheng Y."/>
            <person name="Lin W."/>
            <person name="Duan Y."/>
            <person name="Cao H."/>
            <person name="Xiong S."/>
            <person name="Wang X."/>
            <person name="Wei L."/>
            <person name="Li C."/>
            <person name="Ma Q."/>
            <person name="Ju M."/>
            <person name="Zhao R."/>
            <person name="Li G."/>
            <person name="Mu C."/>
            <person name="Tian Q."/>
            <person name="Mei H."/>
            <person name="Zhang T."/>
            <person name="Gao T."/>
            <person name="Zhang H."/>
        </authorList>
    </citation>
    <scope>NUCLEOTIDE SEQUENCE</scope>
    <source>
        <strain evidence="2">G02</strain>
    </source>
</reference>
<gene>
    <name evidence="2" type="ORF">Sradi_4209200</name>
</gene>
<name>A0AAW2P3H9_SESRA</name>
<reference evidence="2" key="1">
    <citation type="submission" date="2020-06" db="EMBL/GenBank/DDBJ databases">
        <authorList>
            <person name="Li T."/>
            <person name="Hu X."/>
            <person name="Zhang T."/>
            <person name="Song X."/>
            <person name="Zhang H."/>
            <person name="Dai N."/>
            <person name="Sheng W."/>
            <person name="Hou X."/>
            <person name="Wei L."/>
        </authorList>
    </citation>
    <scope>NUCLEOTIDE SEQUENCE</scope>
    <source>
        <strain evidence="2">G02</strain>
        <tissue evidence="2">Leaf</tissue>
    </source>
</reference>
<feature type="compositionally biased region" description="Polar residues" evidence="1">
    <location>
        <begin position="1"/>
        <end position="12"/>
    </location>
</feature>